<dbReference type="PROSITE" id="PS51257">
    <property type="entry name" value="PROKAR_LIPOPROTEIN"/>
    <property type="match status" value="1"/>
</dbReference>
<keyword evidence="8" id="KW-1185">Reference proteome</keyword>
<feature type="region of interest" description="Disordered" evidence="4">
    <location>
        <begin position="366"/>
        <end position="386"/>
    </location>
</feature>
<dbReference type="CDD" id="cd01536">
    <property type="entry name" value="PBP1_ABC_sugar_binding-like"/>
    <property type="match status" value="1"/>
</dbReference>
<dbReference type="InterPro" id="IPR028082">
    <property type="entry name" value="Peripla_BP_I"/>
</dbReference>
<dbReference type="GO" id="GO:0030246">
    <property type="term" value="F:carbohydrate binding"/>
    <property type="evidence" value="ECO:0007669"/>
    <property type="project" value="UniProtKB-ARBA"/>
</dbReference>
<accession>A0A318XPU0</accession>
<evidence type="ECO:0000256" key="3">
    <source>
        <dbReference type="ARBA" id="ARBA00022729"/>
    </source>
</evidence>
<evidence type="ECO:0000313" key="7">
    <source>
        <dbReference type="EMBL" id="PYG90386.1"/>
    </source>
</evidence>
<feature type="domain" description="Periplasmic binding protein" evidence="6">
    <location>
        <begin position="54"/>
        <end position="316"/>
    </location>
</feature>
<keyword evidence="7" id="KW-0762">Sugar transport</keyword>
<comment type="subcellular location">
    <subcellularLocation>
        <location evidence="1">Cell envelope</location>
    </subcellularLocation>
</comment>
<keyword evidence="7" id="KW-0813">Transport</keyword>
<reference evidence="7 8" key="1">
    <citation type="submission" date="2018-06" db="EMBL/GenBank/DDBJ databases">
        <title>Genomic Encyclopedia of Type Strains, Phase I: the one thousand microbial genomes (KMG-I) project.</title>
        <authorList>
            <person name="Kyrpides N."/>
        </authorList>
    </citation>
    <scope>NUCLEOTIDE SEQUENCE [LARGE SCALE GENOMIC DNA]</scope>
    <source>
        <strain evidence="7 8">DSM 19573</strain>
    </source>
</reference>
<dbReference type="PANTHER" id="PTHR46847">
    <property type="entry name" value="D-ALLOSE-BINDING PERIPLASMIC PROTEIN-RELATED"/>
    <property type="match status" value="1"/>
</dbReference>
<feature type="signal peptide" evidence="5">
    <location>
        <begin position="1"/>
        <end position="18"/>
    </location>
</feature>
<keyword evidence="3 5" id="KW-0732">Signal</keyword>
<feature type="region of interest" description="Disordered" evidence="4">
    <location>
        <begin position="26"/>
        <end position="48"/>
    </location>
</feature>
<dbReference type="EMBL" id="QKMR01000001">
    <property type="protein sequence ID" value="PYG90386.1"/>
    <property type="molecule type" value="Genomic_DNA"/>
</dbReference>
<dbReference type="AlphaFoldDB" id="A0A318XPU0"/>
<sequence>MKKGLALILALVMLAAAASGCGSNGASTAAESTKETNSAASGSAGSAEQKGKNIGFILAGSDIYYQKGYEVFEALAEEEGWTVTKTTSDYDPKKETNNVQDMVAKKVDAIILCTVNSSTGSKAGEMANKAGIPIFYITSIPDPDGPGKPDGCVSGPWYEGGYEIGVLVGKQFKADAKIVTVEGGYGQAIAELHRLGFLDALAKAWGKTPKQVFDENIVYNQTGGFMTDKAQTVMQDAISKTGGKFDMVYVHNEAMMDGVLKAIKSTGKTYPVFAINGKETTVEQIKEGTVTATVSIPPSSEAEMVFQQVKSKFEGKTYPVYLKNIYVPINKDNAASASILPWLDSQKYFELVKSGKTGIDIMQMEDTGPTDPDWSDMLDLNGAKSK</sequence>
<organism evidence="7 8">
    <name type="scientific">Ruminiclostridium sufflavum DSM 19573</name>
    <dbReference type="NCBI Taxonomy" id="1121337"/>
    <lineage>
        <taxon>Bacteria</taxon>
        <taxon>Bacillati</taxon>
        <taxon>Bacillota</taxon>
        <taxon>Clostridia</taxon>
        <taxon>Eubacteriales</taxon>
        <taxon>Oscillospiraceae</taxon>
        <taxon>Ruminiclostridium</taxon>
    </lineage>
</organism>
<dbReference type="OrthoDB" id="2086459at2"/>
<feature type="compositionally biased region" description="Low complexity" evidence="4">
    <location>
        <begin position="38"/>
        <end position="47"/>
    </location>
</feature>
<evidence type="ECO:0000256" key="4">
    <source>
        <dbReference type="SAM" id="MobiDB-lite"/>
    </source>
</evidence>
<comment type="caution">
    <text evidence="7">The sequence shown here is derived from an EMBL/GenBank/DDBJ whole genome shotgun (WGS) entry which is preliminary data.</text>
</comment>
<gene>
    <name evidence="7" type="ORF">LY28_00269</name>
</gene>
<feature type="chain" id="PRO_5038742059" evidence="5">
    <location>
        <begin position="19"/>
        <end position="386"/>
    </location>
</feature>
<dbReference type="InterPro" id="IPR025997">
    <property type="entry name" value="SBP_2_dom"/>
</dbReference>
<evidence type="ECO:0000256" key="5">
    <source>
        <dbReference type="SAM" id="SignalP"/>
    </source>
</evidence>
<proteinExistence type="inferred from homology"/>
<protein>
    <submittedName>
        <fullName evidence="7">ABC-type sugar transport system substrate-binding protein</fullName>
    </submittedName>
</protein>
<evidence type="ECO:0000259" key="6">
    <source>
        <dbReference type="Pfam" id="PF13407"/>
    </source>
</evidence>
<dbReference type="Proteomes" id="UP000248132">
    <property type="component" value="Unassembled WGS sequence"/>
</dbReference>
<dbReference type="PANTHER" id="PTHR46847:SF1">
    <property type="entry name" value="D-ALLOSE-BINDING PERIPLASMIC PROTEIN-RELATED"/>
    <property type="match status" value="1"/>
</dbReference>
<comment type="similarity">
    <text evidence="2">Belongs to the bacterial solute-binding protein 2 family.</text>
</comment>
<evidence type="ECO:0000256" key="2">
    <source>
        <dbReference type="ARBA" id="ARBA00007639"/>
    </source>
</evidence>
<dbReference type="Pfam" id="PF13407">
    <property type="entry name" value="Peripla_BP_4"/>
    <property type="match status" value="1"/>
</dbReference>
<dbReference type="Gene3D" id="3.40.50.2300">
    <property type="match status" value="2"/>
</dbReference>
<dbReference type="RefSeq" id="WP_110460357.1">
    <property type="nucleotide sequence ID" value="NZ_QKMR01000001.1"/>
</dbReference>
<evidence type="ECO:0000256" key="1">
    <source>
        <dbReference type="ARBA" id="ARBA00004196"/>
    </source>
</evidence>
<name>A0A318XPU0_9FIRM</name>
<dbReference type="SUPFAM" id="SSF53822">
    <property type="entry name" value="Periplasmic binding protein-like I"/>
    <property type="match status" value="1"/>
</dbReference>
<dbReference type="GO" id="GO:0030313">
    <property type="term" value="C:cell envelope"/>
    <property type="evidence" value="ECO:0007669"/>
    <property type="project" value="UniProtKB-SubCell"/>
</dbReference>
<evidence type="ECO:0000313" key="8">
    <source>
        <dbReference type="Proteomes" id="UP000248132"/>
    </source>
</evidence>